<dbReference type="AlphaFoldDB" id="A0A9D4K6I7"/>
<evidence type="ECO:0000313" key="1">
    <source>
        <dbReference type="EMBL" id="KAH3833787.1"/>
    </source>
</evidence>
<keyword evidence="2" id="KW-1185">Reference proteome</keyword>
<name>A0A9D4K6I7_DREPO</name>
<reference evidence="1" key="2">
    <citation type="submission" date="2020-11" db="EMBL/GenBank/DDBJ databases">
        <authorList>
            <person name="McCartney M.A."/>
            <person name="Auch B."/>
            <person name="Kono T."/>
            <person name="Mallez S."/>
            <person name="Becker A."/>
            <person name="Gohl D.M."/>
            <person name="Silverstein K.A.T."/>
            <person name="Koren S."/>
            <person name="Bechman K.B."/>
            <person name="Herman A."/>
            <person name="Abrahante J.E."/>
            <person name="Garbe J."/>
        </authorList>
    </citation>
    <scope>NUCLEOTIDE SEQUENCE</scope>
    <source>
        <strain evidence="1">Duluth1</strain>
        <tissue evidence="1">Whole animal</tissue>
    </source>
</reference>
<sequence length="164" mass="18646">MFFCQAVSYKADNARLRAENTDLQENVKGDHDDQSEYIAQLERTIQQHKLKHSKQLMKMQEKHDEEVVVRRSVGIMKGRGKTGICKACFKLTLCMLGNLSSAKMLSAEFLKLAFSLNFAKNTIRKANSLDPDETPRSVASHLDPNCLQRPSKFGSSTERFKVHK</sequence>
<protein>
    <submittedName>
        <fullName evidence="1">Uncharacterized protein</fullName>
    </submittedName>
</protein>
<dbReference type="EMBL" id="JAIWYP010000004">
    <property type="protein sequence ID" value="KAH3833787.1"/>
    <property type="molecule type" value="Genomic_DNA"/>
</dbReference>
<comment type="caution">
    <text evidence="1">The sequence shown here is derived from an EMBL/GenBank/DDBJ whole genome shotgun (WGS) entry which is preliminary data.</text>
</comment>
<proteinExistence type="predicted"/>
<dbReference type="Proteomes" id="UP000828390">
    <property type="component" value="Unassembled WGS sequence"/>
</dbReference>
<gene>
    <name evidence="1" type="ORF">DPMN_107103</name>
</gene>
<organism evidence="1 2">
    <name type="scientific">Dreissena polymorpha</name>
    <name type="common">Zebra mussel</name>
    <name type="synonym">Mytilus polymorpha</name>
    <dbReference type="NCBI Taxonomy" id="45954"/>
    <lineage>
        <taxon>Eukaryota</taxon>
        <taxon>Metazoa</taxon>
        <taxon>Spiralia</taxon>
        <taxon>Lophotrochozoa</taxon>
        <taxon>Mollusca</taxon>
        <taxon>Bivalvia</taxon>
        <taxon>Autobranchia</taxon>
        <taxon>Heteroconchia</taxon>
        <taxon>Euheterodonta</taxon>
        <taxon>Imparidentia</taxon>
        <taxon>Neoheterodontei</taxon>
        <taxon>Myida</taxon>
        <taxon>Dreissenoidea</taxon>
        <taxon>Dreissenidae</taxon>
        <taxon>Dreissena</taxon>
    </lineage>
</organism>
<evidence type="ECO:0000313" key="2">
    <source>
        <dbReference type="Proteomes" id="UP000828390"/>
    </source>
</evidence>
<accession>A0A9D4K6I7</accession>
<reference evidence="1" key="1">
    <citation type="journal article" date="2019" name="bioRxiv">
        <title>The Genome of the Zebra Mussel, Dreissena polymorpha: A Resource for Invasive Species Research.</title>
        <authorList>
            <person name="McCartney M.A."/>
            <person name="Auch B."/>
            <person name="Kono T."/>
            <person name="Mallez S."/>
            <person name="Zhang Y."/>
            <person name="Obille A."/>
            <person name="Becker A."/>
            <person name="Abrahante J.E."/>
            <person name="Garbe J."/>
            <person name="Badalamenti J.P."/>
            <person name="Herman A."/>
            <person name="Mangelson H."/>
            <person name="Liachko I."/>
            <person name="Sullivan S."/>
            <person name="Sone E.D."/>
            <person name="Koren S."/>
            <person name="Silverstein K.A.T."/>
            <person name="Beckman K.B."/>
            <person name="Gohl D.M."/>
        </authorList>
    </citation>
    <scope>NUCLEOTIDE SEQUENCE</scope>
    <source>
        <strain evidence="1">Duluth1</strain>
        <tissue evidence="1">Whole animal</tissue>
    </source>
</reference>